<feature type="region of interest" description="Disordered" evidence="10">
    <location>
        <begin position="393"/>
        <end position="419"/>
    </location>
</feature>
<keyword evidence="9" id="KW-0479">Metal-binding</keyword>
<dbReference type="CDD" id="cd08760">
    <property type="entry name" value="Cyt_b561_FRRS1_like"/>
    <property type="match status" value="1"/>
</dbReference>
<sequence length="419" mass="47305">MPSSTTLLTILILTLSFLPIALSSHIQACSEPFLKLAQQRNISDCKRLRTLGAEFAWSYHNGTNSSTVLEILFGATLDAPQGWMAWGVNPGKRPEMIGTKAIIGIKLSNGTLGVKTYDITKETKHNCNLFPSDIGLGLSAANMLMRREVFNNVYTIYARLTLPSEVYNVTRLNHVWQVGYHIEGDRPLRHPTTLRNVDSTEVMNMTSSSGHSTGQYRSFLRSVHGVLNIIGWGTLLPIGVIIARYFRVFPFQCDPMWFNLHIGCQLTGFLVGTAGWAIGLSLGHSSRYYTFHTHRIYGILIFTFSTVQMLAFRLKPEVTDDYRKYWNMYHHFLGYGLLAIIFINIFKGISILEGGDGWKWGYIGNLAFLGAIAFGLEVFTWIRFFMDKAKARSENDEAIKHDRNKEKQDSVEAPKPTKT</sequence>
<name>A0A151U2B5_CAJCA</name>
<evidence type="ECO:0000256" key="2">
    <source>
        <dbReference type="ARBA" id="ARBA00022448"/>
    </source>
</evidence>
<dbReference type="InterPro" id="IPR005018">
    <property type="entry name" value="DOMON_domain"/>
</dbReference>
<organism evidence="15 16">
    <name type="scientific">Cajanus cajan</name>
    <name type="common">Pigeon pea</name>
    <name type="synonym">Cajanus indicus</name>
    <dbReference type="NCBI Taxonomy" id="3821"/>
    <lineage>
        <taxon>Eukaryota</taxon>
        <taxon>Viridiplantae</taxon>
        <taxon>Streptophyta</taxon>
        <taxon>Embryophyta</taxon>
        <taxon>Tracheophyta</taxon>
        <taxon>Spermatophyta</taxon>
        <taxon>Magnoliopsida</taxon>
        <taxon>eudicotyledons</taxon>
        <taxon>Gunneridae</taxon>
        <taxon>Pentapetalae</taxon>
        <taxon>rosids</taxon>
        <taxon>fabids</taxon>
        <taxon>Fabales</taxon>
        <taxon>Fabaceae</taxon>
        <taxon>Papilionoideae</taxon>
        <taxon>50 kb inversion clade</taxon>
        <taxon>NPAAA clade</taxon>
        <taxon>indigoferoid/millettioid clade</taxon>
        <taxon>Phaseoleae</taxon>
        <taxon>Cajanus</taxon>
    </lineage>
</organism>
<evidence type="ECO:0000256" key="9">
    <source>
        <dbReference type="PIRSR" id="PIRSR037471-1"/>
    </source>
</evidence>
<evidence type="ECO:0000256" key="10">
    <source>
        <dbReference type="SAM" id="MobiDB-lite"/>
    </source>
</evidence>
<dbReference type="STRING" id="3821.A0A151U2B5"/>
<feature type="binding site" description="axial binding residue" evidence="9">
    <location>
        <position position="294"/>
    </location>
    <ligand>
        <name>heme b</name>
        <dbReference type="ChEBI" id="CHEBI:60344"/>
        <label>1</label>
    </ligand>
    <ligandPart>
        <name>Fe</name>
        <dbReference type="ChEBI" id="CHEBI:18248"/>
    </ligandPart>
</feature>
<evidence type="ECO:0000256" key="1">
    <source>
        <dbReference type="ARBA" id="ARBA00004370"/>
    </source>
</evidence>
<feature type="transmembrane region" description="Helical" evidence="11">
    <location>
        <begin position="332"/>
        <end position="350"/>
    </location>
</feature>
<keyword evidence="4 12" id="KW-0732">Signal</keyword>
<evidence type="ECO:0000259" key="14">
    <source>
        <dbReference type="PROSITE" id="PS50939"/>
    </source>
</evidence>
<feature type="domain" description="DOMON" evidence="13">
    <location>
        <begin position="51"/>
        <end position="179"/>
    </location>
</feature>
<evidence type="ECO:0000256" key="3">
    <source>
        <dbReference type="ARBA" id="ARBA00022692"/>
    </source>
</evidence>
<dbReference type="AlphaFoldDB" id="A0A151U2B5"/>
<dbReference type="PROSITE" id="PS50836">
    <property type="entry name" value="DOMON"/>
    <property type="match status" value="1"/>
</dbReference>
<feature type="domain" description="Cytochrome b561" evidence="14">
    <location>
        <begin position="188"/>
        <end position="385"/>
    </location>
</feature>
<dbReference type="PANTHER" id="PTHR23130:SF175">
    <property type="entry name" value="CYTOCHROME B561 AND DOMON DOMAIN-CONTAINING PROTEIN"/>
    <property type="match status" value="1"/>
</dbReference>
<dbReference type="PROSITE" id="PS50939">
    <property type="entry name" value="CYTOCHROME_B561"/>
    <property type="match status" value="1"/>
</dbReference>
<dbReference type="Pfam" id="PF04526">
    <property type="entry name" value="DUF568"/>
    <property type="match status" value="1"/>
</dbReference>
<feature type="transmembrane region" description="Helical" evidence="11">
    <location>
        <begin position="225"/>
        <end position="246"/>
    </location>
</feature>
<protein>
    <recommendedName>
        <fullName evidence="8">Cytochrome b561 and DOMON domain-containing protein</fullName>
    </recommendedName>
</protein>
<dbReference type="EMBL" id="CM003604">
    <property type="protein sequence ID" value="KYP73433.1"/>
    <property type="molecule type" value="Genomic_DNA"/>
</dbReference>
<keyword evidence="6 11" id="KW-1133">Transmembrane helix</keyword>
<feature type="compositionally biased region" description="Basic and acidic residues" evidence="10">
    <location>
        <begin position="393"/>
        <end position="412"/>
    </location>
</feature>
<keyword evidence="16" id="KW-1185">Reference proteome</keyword>
<feature type="binding site" description="axial binding residue" evidence="9">
    <location>
        <position position="330"/>
    </location>
    <ligand>
        <name>heme b</name>
        <dbReference type="ChEBI" id="CHEBI:60344"/>
        <label>1</label>
    </ligand>
    <ligandPart>
        <name>Fe</name>
        <dbReference type="ChEBI" id="CHEBI:18248"/>
    </ligandPart>
</feature>
<feature type="binding site" description="axial binding residue" evidence="9">
    <location>
        <position position="261"/>
    </location>
    <ligand>
        <name>heme b</name>
        <dbReference type="ChEBI" id="CHEBI:60344"/>
        <label>1</label>
    </ligand>
    <ligandPart>
        <name>Fe</name>
        <dbReference type="ChEBI" id="CHEBI:18248"/>
    </ligandPart>
</feature>
<evidence type="ECO:0000256" key="8">
    <source>
        <dbReference type="PIRNR" id="PIRNR037471"/>
    </source>
</evidence>
<evidence type="ECO:0000256" key="6">
    <source>
        <dbReference type="ARBA" id="ARBA00022989"/>
    </source>
</evidence>
<dbReference type="SMART" id="SM00665">
    <property type="entry name" value="B561"/>
    <property type="match status" value="1"/>
</dbReference>
<dbReference type="PANTHER" id="PTHR23130">
    <property type="entry name" value="CYTOCHROME B561 AND DOMON DOMAIN-CONTAINING PROTEIN"/>
    <property type="match status" value="1"/>
</dbReference>
<comment type="cofactor">
    <cofactor evidence="8">
        <name>heme b</name>
        <dbReference type="ChEBI" id="CHEBI:60344"/>
    </cofactor>
    <text evidence="8">Binds 2 heme b groups non-covalently.</text>
</comment>
<evidence type="ECO:0000256" key="12">
    <source>
        <dbReference type="SAM" id="SignalP"/>
    </source>
</evidence>
<keyword evidence="5 8" id="KW-0249">Electron transport</keyword>
<evidence type="ECO:0000256" key="11">
    <source>
        <dbReference type="SAM" id="Phobius"/>
    </source>
</evidence>
<gene>
    <name evidence="15" type="ORF">KK1_006058</name>
</gene>
<evidence type="ECO:0000256" key="7">
    <source>
        <dbReference type="ARBA" id="ARBA00023136"/>
    </source>
</evidence>
<evidence type="ECO:0000259" key="13">
    <source>
        <dbReference type="PROSITE" id="PS50836"/>
    </source>
</evidence>
<feature type="chain" id="PRO_5007589442" description="Cytochrome b561 and DOMON domain-containing protein" evidence="12">
    <location>
        <begin position="24"/>
        <end position="419"/>
    </location>
</feature>
<feature type="transmembrane region" description="Helical" evidence="11">
    <location>
        <begin position="294"/>
        <end position="312"/>
    </location>
</feature>
<dbReference type="InterPro" id="IPR017214">
    <property type="entry name" value="UCP037471"/>
</dbReference>
<evidence type="ECO:0000256" key="5">
    <source>
        <dbReference type="ARBA" id="ARBA00022982"/>
    </source>
</evidence>
<feature type="binding site" description="axial binding residue" evidence="9">
    <location>
        <position position="224"/>
    </location>
    <ligand>
        <name>heme b</name>
        <dbReference type="ChEBI" id="CHEBI:60344"/>
        <label>1</label>
    </ligand>
    <ligandPart>
        <name>Fe</name>
        <dbReference type="ChEBI" id="CHEBI:18248"/>
    </ligandPart>
</feature>
<keyword evidence="3 11" id="KW-0812">Transmembrane</keyword>
<feature type="transmembrane region" description="Helical" evidence="11">
    <location>
        <begin position="258"/>
        <end position="282"/>
    </location>
</feature>
<reference evidence="15 16" key="1">
    <citation type="journal article" date="2012" name="Nat. Biotechnol.">
        <title>Draft genome sequence of pigeonpea (Cajanus cajan), an orphan legume crop of resource-poor farmers.</title>
        <authorList>
            <person name="Varshney R.K."/>
            <person name="Chen W."/>
            <person name="Li Y."/>
            <person name="Bharti A.K."/>
            <person name="Saxena R.K."/>
            <person name="Schlueter J.A."/>
            <person name="Donoghue M.T."/>
            <person name="Azam S."/>
            <person name="Fan G."/>
            <person name="Whaley A.M."/>
            <person name="Farmer A.D."/>
            <person name="Sheridan J."/>
            <person name="Iwata A."/>
            <person name="Tuteja R."/>
            <person name="Penmetsa R.V."/>
            <person name="Wu W."/>
            <person name="Upadhyaya H.D."/>
            <person name="Yang S.P."/>
            <person name="Shah T."/>
            <person name="Saxena K.B."/>
            <person name="Michael T."/>
            <person name="McCombie W.R."/>
            <person name="Yang B."/>
            <person name="Zhang G."/>
            <person name="Yang H."/>
            <person name="Wang J."/>
            <person name="Spillane C."/>
            <person name="Cook D.R."/>
            <person name="May G.D."/>
            <person name="Xu X."/>
            <person name="Jackson S.A."/>
        </authorList>
    </citation>
    <scope>NUCLEOTIDE SEQUENCE [LARGE SCALE GENOMIC DNA]</scope>
    <source>
        <strain evidence="16">cv. Asha</strain>
    </source>
</reference>
<dbReference type="Gene3D" id="1.20.120.1770">
    <property type="match status" value="1"/>
</dbReference>
<dbReference type="GO" id="GO:0016020">
    <property type="term" value="C:membrane"/>
    <property type="evidence" value="ECO:0007669"/>
    <property type="project" value="UniProtKB-SubCell"/>
</dbReference>
<dbReference type="InterPro" id="IPR006593">
    <property type="entry name" value="Cyt_b561/ferric_Rdtase_TM"/>
</dbReference>
<evidence type="ECO:0000256" key="4">
    <source>
        <dbReference type="ARBA" id="ARBA00022729"/>
    </source>
</evidence>
<evidence type="ECO:0000313" key="16">
    <source>
        <dbReference type="Proteomes" id="UP000075243"/>
    </source>
</evidence>
<evidence type="ECO:0000313" key="15">
    <source>
        <dbReference type="EMBL" id="KYP73433.1"/>
    </source>
</evidence>
<keyword evidence="9" id="KW-0408">Iron</keyword>
<dbReference type="GO" id="GO:0046872">
    <property type="term" value="F:metal ion binding"/>
    <property type="evidence" value="ECO:0007669"/>
    <property type="project" value="UniProtKB-KW"/>
</dbReference>
<accession>A0A151U2B5</accession>
<dbReference type="Proteomes" id="UP000075243">
    <property type="component" value="Chromosome 2"/>
</dbReference>
<keyword evidence="2 8" id="KW-0813">Transport</keyword>
<keyword evidence="7 8" id="KW-0472">Membrane</keyword>
<feature type="signal peptide" evidence="12">
    <location>
        <begin position="1"/>
        <end position="23"/>
    </location>
</feature>
<dbReference type="PIRSF" id="PIRSF037471">
    <property type="entry name" value="UCP037471"/>
    <property type="match status" value="1"/>
</dbReference>
<feature type="transmembrane region" description="Helical" evidence="11">
    <location>
        <begin position="362"/>
        <end position="382"/>
    </location>
</feature>
<dbReference type="Gramene" id="C.cajan_05909.t">
    <property type="protein sequence ID" value="C.cajan_05909.t"/>
    <property type="gene ID" value="C.cajan_05909"/>
</dbReference>
<proteinExistence type="predicted"/>
<comment type="subcellular location">
    <subcellularLocation>
        <location evidence="1">Membrane</location>
    </subcellularLocation>
</comment>
<dbReference type="OMA" id="DYRKYWN"/>
<dbReference type="InterPro" id="IPR045265">
    <property type="entry name" value="AIR12_DOMON"/>
</dbReference>
<dbReference type="OrthoDB" id="19261at2759"/>